<evidence type="ECO:0000313" key="1">
    <source>
        <dbReference type="EMBL" id="PXX49010.1"/>
    </source>
</evidence>
<comment type="caution">
    <text evidence="1">The sequence shown here is derived from an EMBL/GenBank/DDBJ whole genome shotgun (WGS) entry which is preliminary data.</text>
</comment>
<dbReference type="RefSeq" id="WP_059286202.1">
    <property type="nucleotide sequence ID" value="NZ_LNQU01000063.1"/>
</dbReference>
<protein>
    <submittedName>
        <fullName evidence="1">Uncharacterized protein</fullName>
    </submittedName>
</protein>
<sequence>MEGIYLTGSELEALEGLPDQDFRMYVLMRRWMNLATGVVGGAAGAIISYRRFREWMEVHRERGSTAAPTVRSDDVLRASIARLSRRGLIKRVVRTGLARFVFCYRLLLAKVRSNEEPRVNRDNVGSVGCQAKSRASKEYAGVQQAGKLAAGYGSEPQPSGQFIDKRGARTDSVVYNSDPWIAAAGKLLKKQLSDNEMGDCGLLHAAGRLADIMKKRPVSEQELSLCIAMARRIRGVRSVVSYAVGVVAQGTIEKRLQGTKSHGWPQPAEVIEQTRPTPMPQPAEPAPVQTRQGISAGVRRIRAWLARQGHEEFAKSNI</sequence>
<keyword evidence="2" id="KW-1185">Reference proteome</keyword>
<reference evidence="1 2" key="1">
    <citation type="submission" date="2018-05" db="EMBL/GenBank/DDBJ databases">
        <title>Genomic Encyclopedia of Type Strains, Phase IV (KMG-IV): sequencing the most valuable type-strain genomes for metagenomic binning, comparative biology and taxonomic classification.</title>
        <authorList>
            <person name="Goeker M."/>
        </authorList>
    </citation>
    <scope>NUCLEOTIDE SEQUENCE [LARGE SCALE GENOMIC DNA]</scope>
    <source>
        <strain evidence="1 2">DSM 25134</strain>
    </source>
</reference>
<organism evidence="1 2">
    <name type="scientific">Aquitalea magnusonii</name>
    <dbReference type="NCBI Taxonomy" id="332411"/>
    <lineage>
        <taxon>Bacteria</taxon>
        <taxon>Pseudomonadati</taxon>
        <taxon>Pseudomonadota</taxon>
        <taxon>Betaproteobacteria</taxon>
        <taxon>Neisseriales</taxon>
        <taxon>Chromobacteriaceae</taxon>
        <taxon>Aquitalea</taxon>
    </lineage>
</organism>
<dbReference type="Proteomes" id="UP000248395">
    <property type="component" value="Unassembled WGS sequence"/>
</dbReference>
<dbReference type="AlphaFoldDB" id="A0A318JVK4"/>
<gene>
    <name evidence="1" type="ORF">DFR38_10546</name>
</gene>
<dbReference type="OrthoDB" id="9907821at2"/>
<proteinExistence type="predicted"/>
<name>A0A318JVK4_9NEIS</name>
<dbReference type="EMBL" id="QJKC01000005">
    <property type="protein sequence ID" value="PXX49010.1"/>
    <property type="molecule type" value="Genomic_DNA"/>
</dbReference>
<accession>A0A318JVK4</accession>
<evidence type="ECO:0000313" key="2">
    <source>
        <dbReference type="Proteomes" id="UP000248395"/>
    </source>
</evidence>